<organism evidence="1 2">
    <name type="scientific">Phenylobacterium terrae</name>
    <dbReference type="NCBI Taxonomy" id="2665495"/>
    <lineage>
        <taxon>Bacteria</taxon>
        <taxon>Pseudomonadati</taxon>
        <taxon>Pseudomonadota</taxon>
        <taxon>Alphaproteobacteria</taxon>
        <taxon>Caulobacterales</taxon>
        <taxon>Caulobacteraceae</taxon>
        <taxon>Phenylobacterium</taxon>
    </lineage>
</organism>
<reference evidence="2" key="1">
    <citation type="journal article" date="2019" name="Int. J. Syst. Evol. Microbiol.">
        <title>The Global Catalogue of Microorganisms (GCM) 10K type strain sequencing project: providing services to taxonomists for standard genome sequencing and annotation.</title>
        <authorList>
            <consortium name="The Broad Institute Genomics Platform"/>
            <consortium name="The Broad Institute Genome Sequencing Center for Infectious Disease"/>
            <person name="Wu L."/>
            <person name="Ma J."/>
        </authorList>
    </citation>
    <scope>NUCLEOTIDE SEQUENCE [LARGE SCALE GENOMIC DNA]</scope>
    <source>
        <strain evidence="2">DFY28</strain>
    </source>
</reference>
<comment type="caution">
    <text evidence="1">The sequence shown here is derived from an EMBL/GenBank/DDBJ whole genome shotgun (WGS) entry which is preliminary data.</text>
</comment>
<evidence type="ECO:0000313" key="1">
    <source>
        <dbReference type="EMBL" id="MFD1784600.1"/>
    </source>
</evidence>
<sequence>MRVPPAHDSRSWGKLWQWLGEDGQALDEPGTVRVATPDGWTVALPGDWIVLSVSGRFHVAHTRRTLDA</sequence>
<keyword evidence="2" id="KW-1185">Reference proteome</keyword>
<protein>
    <submittedName>
        <fullName evidence="1">Uncharacterized protein</fullName>
    </submittedName>
</protein>
<dbReference type="EMBL" id="JBHUEY010000006">
    <property type="protein sequence ID" value="MFD1784600.1"/>
    <property type="molecule type" value="Genomic_DNA"/>
</dbReference>
<evidence type="ECO:0000313" key="2">
    <source>
        <dbReference type="Proteomes" id="UP001597237"/>
    </source>
</evidence>
<dbReference type="RefSeq" id="WP_377280744.1">
    <property type="nucleotide sequence ID" value="NZ_JBHRSI010000002.1"/>
</dbReference>
<proteinExistence type="predicted"/>
<accession>A0ABW4N5S9</accession>
<dbReference type="Proteomes" id="UP001597237">
    <property type="component" value="Unassembled WGS sequence"/>
</dbReference>
<name>A0ABW4N5S9_9CAUL</name>
<gene>
    <name evidence="1" type="ORF">ACFSC0_14440</name>
</gene>